<gene>
    <name evidence="1" type="ORF">DIU31_015915</name>
    <name evidence="2" type="ORF">J3L21_11570</name>
</gene>
<dbReference type="RefSeq" id="WP_112654633.1">
    <property type="nucleotide sequence ID" value="NZ_CP043451.1"/>
</dbReference>
<evidence type="ECO:0000313" key="1">
    <source>
        <dbReference type="EMBL" id="QEM04925.1"/>
    </source>
</evidence>
<accession>A0AAE6MIL5</accession>
<dbReference type="AlphaFoldDB" id="A0AAE6MIL5"/>
<sequence length="128" mass="13946">MKRIALISLTVIYLLSASGITVSSFYCCGKLESTSVSFDSAQKTACKMATGMPGCCKTKTQLFKVKDQHVGSQALSLNAGLFHAIIPACSIFDFSVYSFKPDYTAFNSHAPPDRPQAPVYILNCTYRI</sequence>
<dbReference type="EMBL" id="CP071880">
    <property type="protein sequence ID" value="QTE52556.1"/>
    <property type="molecule type" value="Genomic_DNA"/>
</dbReference>
<evidence type="ECO:0000313" key="4">
    <source>
        <dbReference type="Proteomes" id="UP000663940"/>
    </source>
</evidence>
<evidence type="ECO:0000313" key="3">
    <source>
        <dbReference type="Proteomes" id="UP000250557"/>
    </source>
</evidence>
<protein>
    <submittedName>
        <fullName evidence="1">Uncharacterized protein</fullName>
    </submittedName>
</protein>
<dbReference type="InterPro" id="IPR058060">
    <property type="entry name" value="HYC_CC_PP"/>
</dbReference>
<dbReference type="NCBIfam" id="NF047658">
    <property type="entry name" value="HYC_CC_PP"/>
    <property type="match status" value="1"/>
</dbReference>
<evidence type="ECO:0000313" key="2">
    <source>
        <dbReference type="EMBL" id="QTE52556.1"/>
    </source>
</evidence>
<keyword evidence="4" id="KW-1185">Reference proteome</keyword>
<reference evidence="1 3" key="1">
    <citation type="submission" date="2019-08" db="EMBL/GenBank/DDBJ databases">
        <title>Comparative genome analysis confer to the adaptation heavy metal polluted environment.</title>
        <authorList>
            <person name="Li Y."/>
        </authorList>
    </citation>
    <scope>NUCLEOTIDE SEQUENCE [LARGE SCALE GENOMIC DNA]</scope>
    <source>
        <strain evidence="1 3">P2</strain>
    </source>
</reference>
<proteinExistence type="predicted"/>
<reference evidence="2 4" key="2">
    <citation type="submission" date="2021-03" db="EMBL/GenBank/DDBJ databases">
        <title>Mucilaginibacter strains isolated from gold and copper mining confer multi heavy-metal resistance.</title>
        <authorList>
            <person name="Li Y."/>
        </authorList>
    </citation>
    <scope>NUCLEOTIDE SEQUENCE [LARGE SCALE GENOMIC DNA]</scope>
    <source>
        <strain evidence="2 4">P2-4</strain>
    </source>
</reference>
<dbReference type="Proteomes" id="UP000663940">
    <property type="component" value="Chromosome"/>
</dbReference>
<dbReference type="Pfam" id="PF26622">
    <property type="entry name" value="DUF8199"/>
    <property type="match status" value="1"/>
</dbReference>
<dbReference type="Proteomes" id="UP000250557">
    <property type="component" value="Chromosome"/>
</dbReference>
<dbReference type="InterPro" id="IPR058512">
    <property type="entry name" value="DUF8199"/>
</dbReference>
<name>A0AAE6MIL5_9SPHI</name>
<organism evidence="1 3">
    <name type="scientific">Mucilaginibacter rubeus</name>
    <dbReference type="NCBI Taxonomy" id="2027860"/>
    <lineage>
        <taxon>Bacteria</taxon>
        <taxon>Pseudomonadati</taxon>
        <taxon>Bacteroidota</taxon>
        <taxon>Sphingobacteriia</taxon>
        <taxon>Sphingobacteriales</taxon>
        <taxon>Sphingobacteriaceae</taxon>
        <taxon>Mucilaginibacter</taxon>
    </lineage>
</organism>
<dbReference type="EMBL" id="CP043451">
    <property type="protein sequence ID" value="QEM04925.1"/>
    <property type="molecule type" value="Genomic_DNA"/>
</dbReference>